<proteinExistence type="predicted"/>
<feature type="region of interest" description="Disordered" evidence="2">
    <location>
        <begin position="85"/>
        <end position="106"/>
    </location>
</feature>
<dbReference type="Proteomes" id="UP000006671">
    <property type="component" value="Unassembled WGS sequence"/>
</dbReference>
<feature type="coiled-coil region" evidence="1">
    <location>
        <begin position="338"/>
        <end position="379"/>
    </location>
</feature>
<sequence length="445" mass="51531">MKSSVGNKKIVNKKDLKKMVNYHRWGGPYSSSVWPAGADPYDHYPSAPSSSVLWHGSVDDAFSIPNRYYPYMPYYYYRHLLPSFSSSSSSNLRRGSGDGGRLKRSNSLSSIASLDSDSNYSLDETTKDRYERACLDMDPLSVHLSLAKRDQKIDHLKGKLNKTKKECKKQYEHIVVDSVRTNNYLHANLCAQKDISKDVHTENEMLRTRLAQIESQNATLLNRNHELAQQKEISDDWAERWHDRAQTLSRLVISFNTMLHEKDGKTQNSLDKEKLANLLSESRVKIVGSRETEIESVDKSLEDESKNSIASLHHKLLQEMLKVEHDKWLPPYKNRKRLQEEDEMIKQQRDTIQQLEQKIKQLQEQVKREQSNSINLQTVAKKQERTISELFSHINEADKMRLDREETILKLQQENDNLLNSVASKTLPTRRKSSYLSKPITTSIL</sequence>
<evidence type="ECO:0000256" key="2">
    <source>
        <dbReference type="SAM" id="MobiDB-lite"/>
    </source>
</evidence>
<keyword evidence="1" id="KW-0175">Coiled coil</keyword>
<protein>
    <submittedName>
        <fullName evidence="3">Predicted protein</fullName>
    </submittedName>
</protein>
<accession>D2VVT4</accession>
<evidence type="ECO:0000313" key="3">
    <source>
        <dbReference type="EMBL" id="EFC39162.1"/>
    </source>
</evidence>
<keyword evidence="4" id="KW-1185">Reference proteome</keyword>
<dbReference type="KEGG" id="ngr:NAEGRDRAFT_52662"/>
<organism evidence="4">
    <name type="scientific">Naegleria gruberi</name>
    <name type="common">Amoeba</name>
    <dbReference type="NCBI Taxonomy" id="5762"/>
    <lineage>
        <taxon>Eukaryota</taxon>
        <taxon>Discoba</taxon>
        <taxon>Heterolobosea</taxon>
        <taxon>Tetramitia</taxon>
        <taxon>Eutetramitia</taxon>
        <taxon>Vahlkampfiidae</taxon>
        <taxon>Naegleria</taxon>
    </lineage>
</organism>
<name>D2VVT4_NAEGR</name>
<dbReference type="InParanoid" id="D2VVT4"/>
<reference evidence="3 4" key="1">
    <citation type="journal article" date="2010" name="Cell">
        <title>The genome of Naegleria gruberi illuminates early eukaryotic versatility.</title>
        <authorList>
            <person name="Fritz-Laylin L.K."/>
            <person name="Prochnik S.E."/>
            <person name="Ginger M.L."/>
            <person name="Dacks J.B."/>
            <person name="Carpenter M.L."/>
            <person name="Field M.C."/>
            <person name="Kuo A."/>
            <person name="Paredez A."/>
            <person name="Chapman J."/>
            <person name="Pham J."/>
            <person name="Shu S."/>
            <person name="Neupane R."/>
            <person name="Cipriano M."/>
            <person name="Mancuso J."/>
            <person name="Tu H."/>
            <person name="Salamov A."/>
            <person name="Lindquist E."/>
            <person name="Shapiro H."/>
            <person name="Lucas S."/>
            <person name="Grigoriev I.V."/>
            <person name="Cande W.Z."/>
            <person name="Fulton C."/>
            <person name="Rokhsar D.S."/>
            <person name="Dawson S.C."/>
        </authorList>
    </citation>
    <scope>NUCLEOTIDE SEQUENCE [LARGE SCALE GENOMIC DNA]</scope>
    <source>
        <strain evidence="3 4">NEG-M</strain>
    </source>
</reference>
<dbReference type="EMBL" id="GG738902">
    <property type="protein sequence ID" value="EFC39162.1"/>
    <property type="molecule type" value="Genomic_DNA"/>
</dbReference>
<feature type="coiled-coil region" evidence="1">
    <location>
        <begin position="203"/>
        <end position="230"/>
    </location>
</feature>
<evidence type="ECO:0000256" key="1">
    <source>
        <dbReference type="SAM" id="Coils"/>
    </source>
</evidence>
<evidence type="ECO:0000313" key="4">
    <source>
        <dbReference type="Proteomes" id="UP000006671"/>
    </source>
</evidence>
<dbReference type="OMA" id="WEREESI"/>
<gene>
    <name evidence="3" type="ORF">NAEGRDRAFT_52662</name>
</gene>
<dbReference type="OrthoDB" id="10423101at2759"/>
<dbReference type="VEuPathDB" id="AmoebaDB:NAEGRDRAFT_52662"/>
<feature type="compositionally biased region" description="Low complexity" evidence="2">
    <location>
        <begin position="85"/>
        <end position="94"/>
    </location>
</feature>
<dbReference type="GeneID" id="8858132"/>
<dbReference type="RefSeq" id="XP_002671906.1">
    <property type="nucleotide sequence ID" value="XM_002671860.1"/>
</dbReference>
<dbReference type="AlphaFoldDB" id="D2VVT4"/>